<sequence length="91" mass="10388">MAKLSRRIIDALRPEDRDFFVWDSQISGFGVRVMSSRAKVLAEVERDGSEAPYIVTAFRLLIPTGCRLGEIQTLKWKYIATDGMERPDSRP</sequence>
<dbReference type="RefSeq" id="WP_027264031.1">
    <property type="nucleotide sequence ID" value="NZ_FPAW01000012.1"/>
</dbReference>
<gene>
    <name evidence="1" type="ORF">SAMN05216236_11282</name>
</gene>
<proteinExistence type="predicted"/>
<dbReference type="STRING" id="999627.SAMN05216236_11282"/>
<reference evidence="1 2" key="1">
    <citation type="submission" date="2016-10" db="EMBL/GenBank/DDBJ databases">
        <authorList>
            <person name="de Groot N.N."/>
        </authorList>
    </citation>
    <scope>NUCLEOTIDE SEQUENCE [LARGE SCALE GENOMIC DNA]</scope>
    <source>
        <strain evidence="1 2">CGMCC 1.10959</strain>
    </source>
</reference>
<accession>A0A1I7BW16</accession>
<evidence type="ECO:0000313" key="1">
    <source>
        <dbReference type="EMBL" id="SFT91365.1"/>
    </source>
</evidence>
<dbReference type="GO" id="GO:0003677">
    <property type="term" value="F:DNA binding"/>
    <property type="evidence" value="ECO:0007669"/>
    <property type="project" value="InterPro"/>
</dbReference>
<organism evidence="1 2">
    <name type="scientific">Sedimentitalea nanhaiensis</name>
    <dbReference type="NCBI Taxonomy" id="999627"/>
    <lineage>
        <taxon>Bacteria</taxon>
        <taxon>Pseudomonadati</taxon>
        <taxon>Pseudomonadota</taxon>
        <taxon>Alphaproteobacteria</taxon>
        <taxon>Rhodobacterales</taxon>
        <taxon>Paracoccaceae</taxon>
        <taxon>Sedimentitalea</taxon>
    </lineage>
</organism>
<dbReference type="Proteomes" id="UP000182466">
    <property type="component" value="Unassembled WGS sequence"/>
</dbReference>
<evidence type="ECO:0008006" key="3">
    <source>
        <dbReference type="Google" id="ProtNLM"/>
    </source>
</evidence>
<dbReference type="eggNOG" id="COG0582">
    <property type="taxonomic scope" value="Bacteria"/>
</dbReference>
<dbReference type="InterPro" id="IPR011010">
    <property type="entry name" value="DNA_brk_join_enz"/>
</dbReference>
<name>A0A1I7BW16_9RHOB</name>
<dbReference type="AlphaFoldDB" id="A0A1I7BW16"/>
<evidence type="ECO:0000313" key="2">
    <source>
        <dbReference type="Proteomes" id="UP000182466"/>
    </source>
</evidence>
<protein>
    <recommendedName>
        <fullName evidence="3">Phage integrase family protein</fullName>
    </recommendedName>
</protein>
<dbReference type="EMBL" id="FPAW01000012">
    <property type="protein sequence ID" value="SFT91365.1"/>
    <property type="molecule type" value="Genomic_DNA"/>
</dbReference>
<dbReference type="SUPFAM" id="SSF56349">
    <property type="entry name" value="DNA breaking-rejoining enzymes"/>
    <property type="match status" value="1"/>
</dbReference>
<keyword evidence="2" id="KW-1185">Reference proteome</keyword>